<keyword evidence="1" id="KW-1185">Reference proteome</keyword>
<accession>A0A0M3HGT9</accession>
<sequence length="87" mass="9618">MEKLITEDCFQCAVLHIAASRTESSKRSQLGKSTSLWPGAILRTAFITAHKKERCIGASNATLRQRRTQVAWLEGLLRTTGHILVPG</sequence>
<dbReference type="AlphaFoldDB" id="A0A0M3HGT9"/>
<dbReference type="Proteomes" id="UP000036681">
    <property type="component" value="Unplaced"/>
</dbReference>
<protein>
    <submittedName>
        <fullName evidence="2">Uncharacterized protein</fullName>
    </submittedName>
</protein>
<reference evidence="2" key="1">
    <citation type="submission" date="2017-02" db="UniProtKB">
        <authorList>
            <consortium name="WormBaseParasite"/>
        </authorList>
    </citation>
    <scope>IDENTIFICATION</scope>
</reference>
<proteinExistence type="predicted"/>
<organism evidence="1 2">
    <name type="scientific">Ascaris lumbricoides</name>
    <name type="common">Giant roundworm</name>
    <dbReference type="NCBI Taxonomy" id="6252"/>
    <lineage>
        <taxon>Eukaryota</taxon>
        <taxon>Metazoa</taxon>
        <taxon>Ecdysozoa</taxon>
        <taxon>Nematoda</taxon>
        <taxon>Chromadorea</taxon>
        <taxon>Rhabditida</taxon>
        <taxon>Spirurina</taxon>
        <taxon>Ascaridomorpha</taxon>
        <taxon>Ascaridoidea</taxon>
        <taxon>Ascarididae</taxon>
        <taxon>Ascaris</taxon>
    </lineage>
</organism>
<evidence type="ECO:0000313" key="2">
    <source>
        <dbReference type="WBParaSite" id="ALUE_0000073401-mRNA-1"/>
    </source>
</evidence>
<evidence type="ECO:0000313" key="1">
    <source>
        <dbReference type="Proteomes" id="UP000036681"/>
    </source>
</evidence>
<name>A0A0M3HGT9_ASCLU</name>
<dbReference type="WBParaSite" id="ALUE_0000073401-mRNA-1">
    <property type="protein sequence ID" value="ALUE_0000073401-mRNA-1"/>
    <property type="gene ID" value="ALUE_0000073401"/>
</dbReference>